<evidence type="ECO:0000313" key="2">
    <source>
        <dbReference type="Proteomes" id="UP000519897"/>
    </source>
</evidence>
<accession>A0A7W6LKN8</accession>
<gene>
    <name evidence="1" type="ORF">GGQ72_004569</name>
</gene>
<dbReference type="AlphaFoldDB" id="A0A7W6LKN8"/>
<dbReference type="RefSeq" id="WP_183898089.1">
    <property type="nucleotide sequence ID" value="NZ_JACIEC010000015.1"/>
</dbReference>
<name>A0A7W6LKN8_9HYPH</name>
<proteinExistence type="predicted"/>
<organism evidence="1 2">
    <name type="scientific">Rhizobium rhizoryzae</name>
    <dbReference type="NCBI Taxonomy" id="451876"/>
    <lineage>
        <taxon>Bacteria</taxon>
        <taxon>Pseudomonadati</taxon>
        <taxon>Pseudomonadota</taxon>
        <taxon>Alphaproteobacteria</taxon>
        <taxon>Hyphomicrobiales</taxon>
        <taxon>Rhizobiaceae</taxon>
        <taxon>Rhizobium/Agrobacterium group</taxon>
        <taxon>Rhizobium</taxon>
    </lineage>
</organism>
<evidence type="ECO:0000313" key="1">
    <source>
        <dbReference type="EMBL" id="MBB4146001.1"/>
    </source>
</evidence>
<protein>
    <submittedName>
        <fullName evidence="1">Uncharacterized protein</fullName>
    </submittedName>
</protein>
<reference evidence="1 2" key="1">
    <citation type="submission" date="2020-08" db="EMBL/GenBank/DDBJ databases">
        <title>Genomic Encyclopedia of Type Strains, Phase IV (KMG-IV): sequencing the most valuable type-strain genomes for metagenomic binning, comparative biology and taxonomic classification.</title>
        <authorList>
            <person name="Goeker M."/>
        </authorList>
    </citation>
    <scope>NUCLEOTIDE SEQUENCE [LARGE SCALE GENOMIC DNA]</scope>
    <source>
        <strain evidence="1 2">DSM 29514</strain>
    </source>
</reference>
<comment type="caution">
    <text evidence="1">The sequence shown here is derived from an EMBL/GenBank/DDBJ whole genome shotgun (WGS) entry which is preliminary data.</text>
</comment>
<dbReference type="Proteomes" id="UP000519897">
    <property type="component" value="Unassembled WGS sequence"/>
</dbReference>
<dbReference type="EMBL" id="JACIEC010000015">
    <property type="protein sequence ID" value="MBB4146001.1"/>
    <property type="molecule type" value="Genomic_DNA"/>
</dbReference>
<sequence>MKNNDSLQYPMNLLSDCDLCVEWADGNGIIEQLAKQHPLVRINRMTLRQYLYRAVSYRVQQVGKLSQIWSMDDLVTIDAVDQITRAALAQSPASARCMGLVLLSVAKEWVKVDETHLAALSLIVEQLPSPSFGHRRIYITAAVANRVTKKSGHRSSNFVSA</sequence>
<keyword evidence="2" id="KW-1185">Reference proteome</keyword>